<organism evidence="2 3">
    <name type="scientific">Streptomyces avermitilis</name>
    <dbReference type="NCBI Taxonomy" id="33903"/>
    <lineage>
        <taxon>Bacteria</taxon>
        <taxon>Bacillati</taxon>
        <taxon>Actinomycetota</taxon>
        <taxon>Actinomycetes</taxon>
        <taxon>Kitasatosporales</taxon>
        <taxon>Streptomycetaceae</taxon>
        <taxon>Streptomyces</taxon>
    </lineage>
</organism>
<evidence type="ECO:0000313" key="3">
    <source>
        <dbReference type="Proteomes" id="UP000299211"/>
    </source>
</evidence>
<evidence type="ECO:0000313" key="2">
    <source>
        <dbReference type="EMBL" id="GDY74804.1"/>
    </source>
</evidence>
<sequence length="105" mass="10650">MPPDAGYRAASRAEDIALQYATTAATARPSSSPDPAARAAGPSAAKIPAPTIDPSPTTTASPTPRVRRNPKPPDGPAPDCVMDRTLLISATGSRRRGVLSDSGGT</sequence>
<proteinExistence type="predicted"/>
<feature type="compositionally biased region" description="Low complexity" evidence="1">
    <location>
        <begin position="21"/>
        <end position="64"/>
    </location>
</feature>
<dbReference type="EMBL" id="BJHY01000001">
    <property type="protein sequence ID" value="GDY74804.1"/>
    <property type="molecule type" value="Genomic_DNA"/>
</dbReference>
<comment type="caution">
    <text evidence="2">The sequence shown here is derived from an EMBL/GenBank/DDBJ whole genome shotgun (WGS) entry which is preliminary data.</text>
</comment>
<dbReference type="AlphaFoldDB" id="A0A4D4MSY5"/>
<accession>A0A4D4MSY5</accession>
<gene>
    <name evidence="2" type="ORF">SAV31267_042890</name>
</gene>
<feature type="region of interest" description="Disordered" evidence="1">
    <location>
        <begin position="21"/>
        <end position="81"/>
    </location>
</feature>
<evidence type="ECO:0000256" key="1">
    <source>
        <dbReference type="SAM" id="MobiDB-lite"/>
    </source>
</evidence>
<protein>
    <submittedName>
        <fullName evidence="2">Uncharacterized protein</fullName>
    </submittedName>
</protein>
<reference evidence="2 3" key="1">
    <citation type="submission" date="2019-04" db="EMBL/GenBank/DDBJ databases">
        <title>Draft genome sequences of Streptomyces avermitilis ATCC 31267.</title>
        <authorList>
            <person name="Komaki H."/>
            <person name="Tamura T."/>
            <person name="Hosoyama A."/>
        </authorList>
    </citation>
    <scope>NUCLEOTIDE SEQUENCE [LARGE SCALE GENOMIC DNA]</scope>
    <source>
        <strain evidence="2 3">ATCC 31267</strain>
    </source>
</reference>
<name>A0A4D4MSY5_STRAX</name>
<dbReference type="Proteomes" id="UP000299211">
    <property type="component" value="Unassembled WGS sequence"/>
</dbReference>